<proteinExistence type="predicted"/>
<dbReference type="InterPro" id="IPR051620">
    <property type="entry name" value="ORF904-like_C"/>
</dbReference>
<evidence type="ECO:0000256" key="5">
    <source>
        <dbReference type="SAM" id="MobiDB-lite"/>
    </source>
</evidence>
<dbReference type="Gene3D" id="3.40.50.300">
    <property type="entry name" value="P-loop containing nucleotide triphosphate hydrolases"/>
    <property type="match status" value="1"/>
</dbReference>
<sequence>MRNYIPASVFSREGELDLCFDLDAYISDLRDKSRAERDLREAEADGEKTAAKALRKELQRLEARLATPWTYLRITGLKRVFTTSSDPSRTTWFVWHRGCLRRIDLRRALHLRLLNVKRTLEDLGIPMQGFASTYSLREKILQEGIAYTSQYAPFPLEHFRRQGVCPIFLRNGKTILVSPDEIREVSTSLRFRNLWALPMAPTPGETTNFEKFVKERIGKDCVEFVYQVIGWCMSPVALVEPAFVFLQGDGGSGKSTLIRVIRHIVGQDNTSALPLEEINNRSAERLAFSLVNASTENKAGRIDEEILKALASQEQRTVDPKYRDPYDIVPVAKLIFALNNLPPVTDLTEGFWRRCIVIPFSPVPKEERDPRYFEKYILPETPHIAYKAILALQKLLRLRRFILPRTIARATARYQEENSSIAFFVEDLAEMGEQFPFLPLNDYACTIDGEPGYFIPRQDLHRAFQAWAQAAGYNRLSSRVFYRRLELYQDIFIPHKRDGRRGYFVPLSSLAAQNKSALSALTPTASSDTPLPESLENQGGKQKEEGSGHLGHLGQVFSKNVRKNFDEVRTEKVLEKSALSALPALNSQEEDARVCGTCRYFGVTFPGQGLCGRLEILGAVPAAKEACRHYRPARRARG</sequence>
<comment type="caution">
    <text evidence="7">The sequence shown here is derived from an EMBL/GenBank/DDBJ whole genome shotgun (WGS) entry which is preliminary data.</text>
</comment>
<evidence type="ECO:0000313" key="7">
    <source>
        <dbReference type="EMBL" id="HFC98372.1"/>
    </source>
</evidence>
<feature type="domain" description="SF3 helicase" evidence="6">
    <location>
        <begin position="220"/>
        <end position="372"/>
    </location>
</feature>
<feature type="region of interest" description="Disordered" evidence="5">
    <location>
        <begin position="522"/>
        <end position="552"/>
    </location>
</feature>
<evidence type="ECO:0000256" key="1">
    <source>
        <dbReference type="ARBA" id="ARBA00022741"/>
    </source>
</evidence>
<dbReference type="NCBIfam" id="TIGR01613">
    <property type="entry name" value="primase_Cterm"/>
    <property type="match status" value="1"/>
</dbReference>
<dbReference type="Pfam" id="PF19263">
    <property type="entry name" value="DUF5906"/>
    <property type="match status" value="1"/>
</dbReference>
<evidence type="ECO:0000256" key="2">
    <source>
        <dbReference type="ARBA" id="ARBA00022801"/>
    </source>
</evidence>
<dbReference type="InterPro" id="IPR027417">
    <property type="entry name" value="P-loop_NTPase"/>
</dbReference>
<dbReference type="GO" id="GO:0005524">
    <property type="term" value="F:ATP binding"/>
    <property type="evidence" value="ECO:0007669"/>
    <property type="project" value="UniProtKB-KW"/>
</dbReference>
<name>A0A7C3CM31_9BACT</name>
<reference evidence="7" key="1">
    <citation type="journal article" date="2020" name="mSystems">
        <title>Genome- and Community-Level Interaction Insights into Carbon Utilization and Element Cycling Functions of Hydrothermarchaeota in Hydrothermal Sediment.</title>
        <authorList>
            <person name="Zhou Z."/>
            <person name="Liu Y."/>
            <person name="Xu W."/>
            <person name="Pan J."/>
            <person name="Luo Z.H."/>
            <person name="Li M."/>
        </authorList>
    </citation>
    <scope>NUCLEOTIDE SEQUENCE [LARGE SCALE GENOMIC DNA]</scope>
    <source>
        <strain evidence="7">HyVt-483</strain>
    </source>
</reference>
<dbReference type="PANTHER" id="PTHR35372:SF2">
    <property type="entry name" value="SF3 HELICASE DOMAIN-CONTAINING PROTEIN"/>
    <property type="match status" value="1"/>
</dbReference>
<keyword evidence="3" id="KW-0067">ATP-binding</keyword>
<evidence type="ECO:0000256" key="3">
    <source>
        <dbReference type="ARBA" id="ARBA00022840"/>
    </source>
</evidence>
<organism evidence="7">
    <name type="scientific">Thermosulfurimonas dismutans</name>
    <dbReference type="NCBI Taxonomy" id="999894"/>
    <lineage>
        <taxon>Bacteria</taxon>
        <taxon>Pseudomonadati</taxon>
        <taxon>Thermodesulfobacteriota</taxon>
        <taxon>Thermodesulfobacteria</taxon>
        <taxon>Thermodesulfobacteriales</taxon>
        <taxon>Thermodesulfobacteriaceae</taxon>
        <taxon>Thermosulfurimonas</taxon>
    </lineage>
</organism>
<feature type="coiled-coil region" evidence="4">
    <location>
        <begin position="32"/>
        <end position="64"/>
    </location>
</feature>
<dbReference type="EMBL" id="DRMH01000106">
    <property type="protein sequence ID" value="HFC98372.1"/>
    <property type="molecule type" value="Genomic_DNA"/>
</dbReference>
<evidence type="ECO:0000259" key="6">
    <source>
        <dbReference type="PROSITE" id="PS51206"/>
    </source>
</evidence>
<dbReference type="AlphaFoldDB" id="A0A7C3CM31"/>
<dbReference type="InterPro" id="IPR006500">
    <property type="entry name" value="Helicase_put_C_phage/plasmid"/>
</dbReference>
<dbReference type="PROSITE" id="PS51206">
    <property type="entry name" value="SF3_HELICASE_1"/>
    <property type="match status" value="1"/>
</dbReference>
<dbReference type="PANTHER" id="PTHR35372">
    <property type="entry name" value="ATP BINDING PROTEIN-RELATED"/>
    <property type="match status" value="1"/>
</dbReference>
<dbReference type="GO" id="GO:0016787">
    <property type="term" value="F:hydrolase activity"/>
    <property type="evidence" value="ECO:0007669"/>
    <property type="project" value="UniProtKB-KW"/>
</dbReference>
<dbReference type="InterPro" id="IPR045455">
    <property type="entry name" value="NrS-1_pol-like_helicase"/>
</dbReference>
<dbReference type="InterPro" id="IPR014015">
    <property type="entry name" value="Helicase_SF3_DNA-vir"/>
</dbReference>
<dbReference type="SUPFAM" id="SSF52540">
    <property type="entry name" value="P-loop containing nucleoside triphosphate hydrolases"/>
    <property type="match status" value="1"/>
</dbReference>
<evidence type="ECO:0000256" key="4">
    <source>
        <dbReference type="SAM" id="Coils"/>
    </source>
</evidence>
<dbReference type="GO" id="GO:0004386">
    <property type="term" value="F:helicase activity"/>
    <property type="evidence" value="ECO:0007669"/>
    <property type="project" value="UniProtKB-KW"/>
</dbReference>
<keyword evidence="2" id="KW-0378">Hydrolase</keyword>
<gene>
    <name evidence="7" type="ORF">ENJ40_07965</name>
</gene>
<protein>
    <recommendedName>
        <fullName evidence="6">SF3 helicase domain-containing protein</fullName>
    </recommendedName>
</protein>
<keyword evidence="4" id="KW-0175">Coiled coil</keyword>
<dbReference type="Proteomes" id="UP000886043">
    <property type="component" value="Unassembled WGS sequence"/>
</dbReference>
<accession>A0A7C3CM31</accession>
<keyword evidence="1" id="KW-0547">Nucleotide-binding</keyword>